<accession>A0A2N1M424</accession>
<dbReference type="VEuPathDB" id="FungiDB:RhiirA1_483915"/>
<organism evidence="1 2">
    <name type="scientific">Rhizophagus irregularis</name>
    <dbReference type="NCBI Taxonomy" id="588596"/>
    <lineage>
        <taxon>Eukaryota</taxon>
        <taxon>Fungi</taxon>
        <taxon>Fungi incertae sedis</taxon>
        <taxon>Mucoromycota</taxon>
        <taxon>Glomeromycotina</taxon>
        <taxon>Glomeromycetes</taxon>
        <taxon>Glomerales</taxon>
        <taxon>Glomeraceae</taxon>
        <taxon>Rhizophagus</taxon>
    </lineage>
</organism>
<protein>
    <submittedName>
        <fullName evidence="1">Uncharacterized protein</fullName>
    </submittedName>
</protein>
<dbReference type="EMBL" id="LLXL01005720">
    <property type="protein sequence ID" value="PKK56386.1"/>
    <property type="molecule type" value="Genomic_DNA"/>
</dbReference>
<gene>
    <name evidence="1" type="ORF">RhiirC2_858622</name>
</gene>
<dbReference type="Proteomes" id="UP000233469">
    <property type="component" value="Unassembled WGS sequence"/>
</dbReference>
<dbReference type="AlphaFoldDB" id="A0A2N1M424"/>
<proteinExistence type="predicted"/>
<comment type="caution">
    <text evidence="1">The sequence shown here is derived from an EMBL/GenBank/DDBJ whole genome shotgun (WGS) entry which is preliminary data.</text>
</comment>
<evidence type="ECO:0000313" key="2">
    <source>
        <dbReference type="Proteomes" id="UP000233469"/>
    </source>
</evidence>
<name>A0A2N1M424_9GLOM</name>
<reference evidence="1 2" key="2">
    <citation type="submission" date="2017-10" db="EMBL/GenBank/DDBJ databases">
        <title>Extensive intraspecific genome diversity in a model arbuscular mycorrhizal fungus.</title>
        <authorList>
            <person name="Chen E.C.H."/>
            <person name="Morin E."/>
            <person name="Baudet D."/>
            <person name="Noel J."/>
            <person name="Ndikumana S."/>
            <person name="Charron P."/>
            <person name="St-Onge C."/>
            <person name="Giorgi J."/>
            <person name="Grigoriev I.V."/>
            <person name="Roux C."/>
            <person name="Martin F.M."/>
            <person name="Corradi N."/>
        </authorList>
    </citation>
    <scope>NUCLEOTIDE SEQUENCE [LARGE SCALE GENOMIC DNA]</scope>
    <source>
        <strain evidence="1 2">C2</strain>
    </source>
</reference>
<sequence length="124" mass="14687">MIQILIIKLKRIKYIELDQKNEIAGIPLFEKQIIAILKENNTISNDKGDKNIILVISFEILIAFDIIFNYRQLNLNLFIINKSSKLKPNYTYFNLADNNIMNRKRESNNNIINIEALYFNKFDF</sequence>
<reference evidence="1 2" key="1">
    <citation type="submission" date="2016-04" db="EMBL/GenBank/DDBJ databases">
        <title>Genome analyses suggest a sexual origin of heterokaryosis in a supposedly ancient asexual fungus.</title>
        <authorList>
            <person name="Ropars J."/>
            <person name="Sedzielewska K."/>
            <person name="Noel J."/>
            <person name="Charron P."/>
            <person name="Farinelli L."/>
            <person name="Marton T."/>
            <person name="Kruger M."/>
            <person name="Pelin A."/>
            <person name="Brachmann A."/>
            <person name="Corradi N."/>
        </authorList>
    </citation>
    <scope>NUCLEOTIDE SEQUENCE [LARGE SCALE GENOMIC DNA]</scope>
    <source>
        <strain evidence="1 2">C2</strain>
    </source>
</reference>
<evidence type="ECO:0000313" key="1">
    <source>
        <dbReference type="EMBL" id="PKK56386.1"/>
    </source>
</evidence>